<dbReference type="InterPro" id="IPR036188">
    <property type="entry name" value="FAD/NAD-bd_sf"/>
</dbReference>
<dbReference type="AlphaFoldDB" id="A0AA40C489"/>
<evidence type="ECO:0000256" key="4">
    <source>
        <dbReference type="ARBA" id="ARBA00023002"/>
    </source>
</evidence>
<keyword evidence="4" id="KW-0560">Oxidoreductase</keyword>
<comment type="similarity">
    <text evidence="1">Belongs to the FMO family.</text>
</comment>
<dbReference type="PANTHER" id="PTHR23023">
    <property type="entry name" value="DIMETHYLANILINE MONOOXYGENASE"/>
    <property type="match status" value="1"/>
</dbReference>
<comment type="caution">
    <text evidence="5">The sequence shown here is derived from an EMBL/GenBank/DDBJ whole genome shotgun (WGS) entry which is preliminary data.</text>
</comment>
<evidence type="ECO:0000256" key="2">
    <source>
        <dbReference type="ARBA" id="ARBA00022630"/>
    </source>
</evidence>
<evidence type="ECO:0000313" key="5">
    <source>
        <dbReference type="EMBL" id="KAK0624517.1"/>
    </source>
</evidence>
<accession>A0AA40C489</accession>
<protein>
    <submittedName>
        <fullName evidence="5">Thiol-specific monooxygenase</fullName>
    </submittedName>
</protein>
<keyword evidence="3" id="KW-0274">FAD</keyword>
<evidence type="ECO:0000256" key="1">
    <source>
        <dbReference type="ARBA" id="ARBA00009183"/>
    </source>
</evidence>
<dbReference type="Gene3D" id="3.50.50.60">
    <property type="entry name" value="FAD/NAD(P)-binding domain"/>
    <property type="match status" value="2"/>
</dbReference>
<keyword evidence="5" id="KW-0503">Monooxygenase</keyword>
<dbReference type="Pfam" id="PF00743">
    <property type="entry name" value="FMO-like"/>
    <property type="match status" value="2"/>
</dbReference>
<dbReference type="EMBL" id="JAULSR010000003">
    <property type="protein sequence ID" value="KAK0624517.1"/>
    <property type="molecule type" value="Genomic_DNA"/>
</dbReference>
<name>A0AA40C489_9PEZI</name>
<dbReference type="GO" id="GO:0050660">
    <property type="term" value="F:flavin adenine dinucleotide binding"/>
    <property type="evidence" value="ECO:0007669"/>
    <property type="project" value="InterPro"/>
</dbReference>
<keyword evidence="6" id="KW-1185">Reference proteome</keyword>
<evidence type="ECO:0000256" key="3">
    <source>
        <dbReference type="ARBA" id="ARBA00022827"/>
    </source>
</evidence>
<sequence>PSFETIDFFHQPLLTTICRVYTPHLPAAIPSLRDLVEGRADPAISIPSTFPVETAKSEAINSHQLRFSDTAQHEHLHSNINPDIMAYTREPFPTSLSARILERYGPSAPFRHREVVREWVENIFVHNGHDKLLELSTTVERADKKDGEWVLTLRKENPGGDYWWQERFDALVVAAGHYSVPWLPNIPGLLEYDAHFPGRVVHSKHYRKGEKYKGKRVIVVGGSVSSHEIIHEILPYAQHPVYASLRGGPIPSFGWAPFLHPHISIKKQIVKMEAATGMILFSDGSTVDGVDHIIFGTGYSFSLPFLPLVQERIKTAYRRLPGVYQHTFDILDPTLTFVGMLGGGFTFKVYEWQAVAVARHLAGRAKTLPTIAEQRAWESKRVAERGGGKNYYSIAPDYEAFFEFLRELAGEPATGTSGRSLPKFNPEWKEIWADMAAPKIKWFQNERIRAEKEDLEIAGRFKSKL</sequence>
<proteinExistence type="inferred from homology"/>
<keyword evidence="2" id="KW-0285">Flavoprotein</keyword>
<dbReference type="SUPFAM" id="SSF51905">
    <property type="entry name" value="FAD/NAD(P)-binding domain"/>
    <property type="match status" value="2"/>
</dbReference>
<feature type="non-terminal residue" evidence="5">
    <location>
        <position position="465"/>
    </location>
</feature>
<organism evidence="5 6">
    <name type="scientific">Bombardia bombarda</name>
    <dbReference type="NCBI Taxonomy" id="252184"/>
    <lineage>
        <taxon>Eukaryota</taxon>
        <taxon>Fungi</taxon>
        <taxon>Dikarya</taxon>
        <taxon>Ascomycota</taxon>
        <taxon>Pezizomycotina</taxon>
        <taxon>Sordariomycetes</taxon>
        <taxon>Sordariomycetidae</taxon>
        <taxon>Sordariales</taxon>
        <taxon>Lasiosphaeriaceae</taxon>
        <taxon>Bombardia</taxon>
    </lineage>
</organism>
<dbReference type="GO" id="GO:0050661">
    <property type="term" value="F:NADP binding"/>
    <property type="evidence" value="ECO:0007669"/>
    <property type="project" value="InterPro"/>
</dbReference>
<reference evidence="5" key="1">
    <citation type="submission" date="2023-06" db="EMBL/GenBank/DDBJ databases">
        <title>Genome-scale phylogeny and comparative genomics of the fungal order Sordariales.</title>
        <authorList>
            <consortium name="Lawrence Berkeley National Laboratory"/>
            <person name="Hensen N."/>
            <person name="Bonometti L."/>
            <person name="Westerberg I."/>
            <person name="Brannstrom I.O."/>
            <person name="Guillou S."/>
            <person name="Cros-Aarteil S."/>
            <person name="Calhoun S."/>
            <person name="Haridas S."/>
            <person name="Kuo A."/>
            <person name="Mondo S."/>
            <person name="Pangilinan J."/>
            <person name="Riley R."/>
            <person name="LaButti K."/>
            <person name="Andreopoulos B."/>
            <person name="Lipzen A."/>
            <person name="Chen C."/>
            <person name="Yanf M."/>
            <person name="Daum C."/>
            <person name="Ng V."/>
            <person name="Clum A."/>
            <person name="Steindorff A."/>
            <person name="Ohm R."/>
            <person name="Martin F."/>
            <person name="Silar P."/>
            <person name="Natvig D."/>
            <person name="Lalanne C."/>
            <person name="Gautier V."/>
            <person name="Ament-velasquez S.L."/>
            <person name="Kruys A."/>
            <person name="Hutchinson M.I."/>
            <person name="Powell A.J."/>
            <person name="Barry K."/>
            <person name="Miller A.N."/>
            <person name="Grigoriev I.V."/>
            <person name="Debuchy R."/>
            <person name="Gladieux P."/>
            <person name="Thoren M.H."/>
            <person name="Johannesson H."/>
        </authorList>
    </citation>
    <scope>NUCLEOTIDE SEQUENCE</scope>
    <source>
        <strain evidence="5">SMH3391-2</strain>
    </source>
</reference>
<evidence type="ECO:0000313" key="6">
    <source>
        <dbReference type="Proteomes" id="UP001174934"/>
    </source>
</evidence>
<dbReference type="Proteomes" id="UP001174934">
    <property type="component" value="Unassembled WGS sequence"/>
</dbReference>
<dbReference type="GO" id="GO:0004499">
    <property type="term" value="F:N,N-dimethylaniline monooxygenase activity"/>
    <property type="evidence" value="ECO:0007669"/>
    <property type="project" value="InterPro"/>
</dbReference>
<dbReference type="InterPro" id="IPR050346">
    <property type="entry name" value="FMO-like"/>
</dbReference>
<gene>
    <name evidence="5" type="ORF">B0T17DRAFT_638075</name>
</gene>
<dbReference type="InterPro" id="IPR020946">
    <property type="entry name" value="Flavin_mOase-like"/>
</dbReference>